<dbReference type="EMBL" id="CACRTV010000057">
    <property type="protein sequence ID" value="VYU47232.1"/>
    <property type="molecule type" value="Genomic_DNA"/>
</dbReference>
<sequence length="283" mass="33447">MDNLKSKLKNKMGRDLLERLFYLKNDISWDMMVTSHQGPWFFTKDHERILEDNLSLLEEYKSLSQAEIRLVNSDRTKIYKVISAMHKYMDTAEDKDESYEIYTLQEKIKVWVYHSLLGLPTDTLELIKEIRQYSDIFKHDELKEMKFTTDPIRLNVLDLTDRDNSSFIRGLVKVGFLEINLIHTKEGSDYKYMKSIENKFSCIRVGHVPVQPMYEDLSLDWEDKWIDEKVALGTKNTVVIANKQEDINPYLKYLNKKSFCIRLPNSTKANDKEIQKMPIKISV</sequence>
<evidence type="ECO:0000313" key="1">
    <source>
        <dbReference type="EMBL" id="VYU47232.1"/>
    </source>
</evidence>
<proteinExistence type="predicted"/>
<reference evidence="1" key="1">
    <citation type="submission" date="2019-11" db="EMBL/GenBank/DDBJ databases">
        <authorList>
            <person name="Feng L."/>
        </authorList>
    </citation>
    <scope>NUCLEOTIDE SEQUENCE</scope>
    <source>
        <strain evidence="1">CParaputrificumLFYP93</strain>
    </source>
</reference>
<name>A0A6N3F5F2_9CLOT</name>
<dbReference type="RefSeq" id="WP_156561762.1">
    <property type="nucleotide sequence ID" value="NZ_CACRTV010000057.1"/>
</dbReference>
<gene>
    <name evidence="1" type="ORF">CPLFYP93_02397</name>
</gene>
<protein>
    <submittedName>
        <fullName evidence="1">Uncharacterized protein</fullName>
    </submittedName>
</protein>
<dbReference type="AlphaFoldDB" id="A0A6N3F5F2"/>
<accession>A0A6N3F5F2</accession>
<organism evidence="1">
    <name type="scientific">Clostridium paraputrificum</name>
    <dbReference type="NCBI Taxonomy" id="29363"/>
    <lineage>
        <taxon>Bacteria</taxon>
        <taxon>Bacillati</taxon>
        <taxon>Bacillota</taxon>
        <taxon>Clostridia</taxon>
        <taxon>Eubacteriales</taxon>
        <taxon>Clostridiaceae</taxon>
        <taxon>Clostridium</taxon>
    </lineage>
</organism>